<dbReference type="AlphaFoldDB" id="A0A2J7QTZ2"/>
<feature type="compositionally biased region" description="Low complexity" evidence="1">
    <location>
        <begin position="258"/>
        <end position="270"/>
    </location>
</feature>
<comment type="caution">
    <text evidence="2">The sequence shown here is derived from an EMBL/GenBank/DDBJ whole genome shotgun (WGS) entry which is preliminary data.</text>
</comment>
<dbReference type="InParanoid" id="A0A2J7QTZ2"/>
<sequence>MDITNSQQKHTKAYLRDQIMKWREERQSRLMARVLHDRQGKVSSAIFGTITSSDVNIGPTGEIPRASVASIVKSKPHRNPKMRPNVAPEVKHTIASKLRMIKANPLLEARGLVTRPSKNKVAENKASNLLAGRNTGQLNAFPSTSAVKSSLQLTASFKSSFSFKNTVKSIDSIANDKQSSGVYSASIKRCSSARRSLSADPPLNKSVFTEVGDTKNIRRIHSVANIPDLKNSVVKEETEELGGNDVIFPLTNTPQRAGSESLLKSSGKKGAPPPLLNVYTPTPDIMRKSLSDWLHKRGKSLGNFHHLHCFGLKASNMTHGNENFKQNRKPPTVNYGENKMIVVEENHTSNTGPSAPRSDQEIFASEEHTASSSPEEDKENVCAGNLDLLVQDAVKDLLNIVHIGYPWNQCEEWLTMIRRFCPGIKEVPIYWECVAALEEARGDFKSAVDCYERAIIRGASPTKVGDSLDQLMEKFNMLNLKCDLGNDGSTSVKTQRKNVLDARNVFKSSIIKFALQQKVLRSLSTNLKVEPQSLHYVVTPVRRSTRASLSYYRTTPRLQCVNSLKQLDSDVRKSMVFQPNPALES</sequence>
<protein>
    <recommendedName>
        <fullName evidence="4">Cytoskeleton-associated protein 2 C-terminal domain-containing protein</fullName>
    </recommendedName>
</protein>
<feature type="region of interest" description="Disordered" evidence="1">
    <location>
        <begin position="347"/>
        <end position="378"/>
    </location>
</feature>
<organism evidence="2 3">
    <name type="scientific">Cryptotermes secundus</name>
    <dbReference type="NCBI Taxonomy" id="105785"/>
    <lineage>
        <taxon>Eukaryota</taxon>
        <taxon>Metazoa</taxon>
        <taxon>Ecdysozoa</taxon>
        <taxon>Arthropoda</taxon>
        <taxon>Hexapoda</taxon>
        <taxon>Insecta</taxon>
        <taxon>Pterygota</taxon>
        <taxon>Neoptera</taxon>
        <taxon>Polyneoptera</taxon>
        <taxon>Dictyoptera</taxon>
        <taxon>Blattodea</taxon>
        <taxon>Blattoidea</taxon>
        <taxon>Termitoidae</taxon>
        <taxon>Kalotermitidae</taxon>
        <taxon>Cryptotermitinae</taxon>
        <taxon>Cryptotermes</taxon>
    </lineage>
</organism>
<evidence type="ECO:0000313" key="3">
    <source>
        <dbReference type="Proteomes" id="UP000235965"/>
    </source>
</evidence>
<name>A0A2J7QTZ2_9NEOP</name>
<evidence type="ECO:0000256" key="1">
    <source>
        <dbReference type="SAM" id="MobiDB-lite"/>
    </source>
</evidence>
<evidence type="ECO:0008006" key="4">
    <source>
        <dbReference type="Google" id="ProtNLM"/>
    </source>
</evidence>
<evidence type="ECO:0000313" key="2">
    <source>
        <dbReference type="EMBL" id="PNF32049.1"/>
    </source>
</evidence>
<dbReference type="OrthoDB" id="6350539at2759"/>
<reference evidence="2 3" key="1">
    <citation type="submission" date="2017-12" db="EMBL/GenBank/DDBJ databases">
        <title>Hemimetabolous genomes reveal molecular basis of termite eusociality.</title>
        <authorList>
            <person name="Harrison M.C."/>
            <person name="Jongepier E."/>
            <person name="Robertson H.M."/>
            <person name="Arning N."/>
            <person name="Bitard-Feildel T."/>
            <person name="Chao H."/>
            <person name="Childers C.P."/>
            <person name="Dinh H."/>
            <person name="Doddapaneni H."/>
            <person name="Dugan S."/>
            <person name="Gowin J."/>
            <person name="Greiner C."/>
            <person name="Han Y."/>
            <person name="Hu H."/>
            <person name="Hughes D.S.T."/>
            <person name="Huylmans A.-K."/>
            <person name="Kemena C."/>
            <person name="Kremer L.P.M."/>
            <person name="Lee S.L."/>
            <person name="Lopez-Ezquerra A."/>
            <person name="Mallet L."/>
            <person name="Monroy-Kuhn J.M."/>
            <person name="Moser A."/>
            <person name="Murali S.C."/>
            <person name="Muzny D.M."/>
            <person name="Otani S."/>
            <person name="Piulachs M.-D."/>
            <person name="Poelchau M."/>
            <person name="Qu J."/>
            <person name="Schaub F."/>
            <person name="Wada-Katsumata A."/>
            <person name="Worley K.C."/>
            <person name="Xie Q."/>
            <person name="Ylla G."/>
            <person name="Poulsen M."/>
            <person name="Gibbs R.A."/>
            <person name="Schal C."/>
            <person name="Richards S."/>
            <person name="Belles X."/>
            <person name="Korb J."/>
            <person name="Bornberg-Bauer E."/>
        </authorList>
    </citation>
    <scope>NUCLEOTIDE SEQUENCE [LARGE SCALE GENOMIC DNA]</scope>
    <source>
        <tissue evidence="2">Whole body</tissue>
    </source>
</reference>
<proteinExistence type="predicted"/>
<accession>A0A2J7QTZ2</accession>
<dbReference type="EMBL" id="NEVH01011192">
    <property type="protein sequence ID" value="PNF32049.1"/>
    <property type="molecule type" value="Genomic_DNA"/>
</dbReference>
<dbReference type="Proteomes" id="UP000235965">
    <property type="component" value="Unassembled WGS sequence"/>
</dbReference>
<keyword evidence="3" id="KW-1185">Reference proteome</keyword>
<feature type="region of interest" description="Disordered" evidence="1">
    <location>
        <begin position="245"/>
        <end position="280"/>
    </location>
</feature>
<gene>
    <name evidence="2" type="ORF">B7P43_G05730</name>
</gene>